<reference evidence="2 3" key="1">
    <citation type="submission" date="2016-11" db="EMBL/GenBank/DDBJ databases">
        <authorList>
            <person name="Jaros S."/>
            <person name="Januszkiewicz K."/>
            <person name="Wedrychowicz H."/>
        </authorList>
    </citation>
    <scope>NUCLEOTIDE SEQUENCE [LARGE SCALE GENOMIC DNA]</scope>
    <source>
        <strain evidence="2 3">DSM 21758</strain>
    </source>
</reference>
<feature type="transmembrane region" description="Helical" evidence="1">
    <location>
        <begin position="16"/>
        <end position="40"/>
    </location>
</feature>
<feature type="transmembrane region" description="Helical" evidence="1">
    <location>
        <begin position="99"/>
        <end position="118"/>
    </location>
</feature>
<organism evidence="2 3">
    <name type="scientific">Clostridium cavendishii DSM 21758</name>
    <dbReference type="NCBI Taxonomy" id="1121302"/>
    <lineage>
        <taxon>Bacteria</taxon>
        <taxon>Bacillati</taxon>
        <taxon>Bacillota</taxon>
        <taxon>Clostridia</taxon>
        <taxon>Eubacteriales</taxon>
        <taxon>Clostridiaceae</taxon>
        <taxon>Clostridium</taxon>
    </lineage>
</organism>
<feature type="transmembrane region" description="Helical" evidence="1">
    <location>
        <begin position="158"/>
        <end position="176"/>
    </location>
</feature>
<dbReference type="EMBL" id="FQZB01000008">
    <property type="protein sequence ID" value="SHJ42230.1"/>
    <property type="molecule type" value="Genomic_DNA"/>
</dbReference>
<keyword evidence="3" id="KW-1185">Reference proteome</keyword>
<evidence type="ECO:0000313" key="2">
    <source>
        <dbReference type="EMBL" id="SHJ42230.1"/>
    </source>
</evidence>
<keyword evidence="1" id="KW-0812">Transmembrane</keyword>
<sequence>MKEKKKYLINNAKERLYVNIGIGILILAFIIVILLILGSIDLSFIAPRTLRNFKKLAGNIALIGFTISFALFVVRRVMKLSFLKDFKKYIMVLAKYVRQFHAPIALVAGAFISLHAYFMLQHGFIMNTTYITGLSALILIGIQLIAGFFRYKRIGVKFHLILGIITMVLMVIHWLVA</sequence>
<dbReference type="OrthoDB" id="2929833at2"/>
<name>A0A1M6J6B2_9CLOT</name>
<protein>
    <submittedName>
        <fullName evidence="2">Uncharacterized protein</fullName>
    </submittedName>
</protein>
<feature type="transmembrane region" description="Helical" evidence="1">
    <location>
        <begin position="130"/>
        <end position="151"/>
    </location>
</feature>
<evidence type="ECO:0000313" key="3">
    <source>
        <dbReference type="Proteomes" id="UP000184310"/>
    </source>
</evidence>
<dbReference type="AlphaFoldDB" id="A0A1M6J6B2"/>
<feature type="transmembrane region" description="Helical" evidence="1">
    <location>
        <begin position="60"/>
        <end position="78"/>
    </location>
</feature>
<dbReference type="RefSeq" id="WP_072986463.1">
    <property type="nucleotide sequence ID" value="NZ_FQZB01000008.1"/>
</dbReference>
<gene>
    <name evidence="2" type="ORF">SAMN02745163_01927</name>
</gene>
<accession>A0A1M6J6B2</accession>
<proteinExistence type="predicted"/>
<keyword evidence="1" id="KW-0472">Membrane</keyword>
<evidence type="ECO:0000256" key="1">
    <source>
        <dbReference type="SAM" id="Phobius"/>
    </source>
</evidence>
<dbReference type="Proteomes" id="UP000184310">
    <property type="component" value="Unassembled WGS sequence"/>
</dbReference>
<keyword evidence="1" id="KW-1133">Transmembrane helix</keyword>